<feature type="compositionally biased region" description="Basic and acidic residues" evidence="1">
    <location>
        <begin position="335"/>
        <end position="348"/>
    </location>
</feature>
<dbReference type="SUPFAM" id="SSF56219">
    <property type="entry name" value="DNase I-like"/>
    <property type="match status" value="1"/>
</dbReference>
<dbReference type="Pfam" id="PF14111">
    <property type="entry name" value="DUF4283"/>
    <property type="match status" value="1"/>
</dbReference>
<dbReference type="InterPro" id="IPR036397">
    <property type="entry name" value="RNaseH_sf"/>
</dbReference>
<dbReference type="PANTHER" id="PTHR33116:SF82">
    <property type="entry name" value="RNASE H FAMILY PROTEIN"/>
    <property type="match status" value="1"/>
</dbReference>
<dbReference type="InterPro" id="IPR000477">
    <property type="entry name" value="RT_dom"/>
</dbReference>
<organism evidence="4 5">
    <name type="scientific">Coffea arabica</name>
    <name type="common">Arabian coffee</name>
    <dbReference type="NCBI Taxonomy" id="13443"/>
    <lineage>
        <taxon>Eukaryota</taxon>
        <taxon>Viridiplantae</taxon>
        <taxon>Streptophyta</taxon>
        <taxon>Embryophyta</taxon>
        <taxon>Tracheophyta</taxon>
        <taxon>Spermatophyta</taxon>
        <taxon>Magnoliopsida</taxon>
        <taxon>eudicotyledons</taxon>
        <taxon>Gunneridae</taxon>
        <taxon>Pentapetalae</taxon>
        <taxon>asterids</taxon>
        <taxon>lamiids</taxon>
        <taxon>Gentianales</taxon>
        <taxon>Rubiaceae</taxon>
        <taxon>Ixoroideae</taxon>
        <taxon>Gardenieae complex</taxon>
        <taxon>Bertiereae - Coffeeae clade</taxon>
        <taxon>Coffeeae</taxon>
        <taxon>Coffea</taxon>
    </lineage>
</organism>
<protein>
    <recommendedName>
        <fullName evidence="6">Reverse transcriptase domain-containing protein</fullName>
    </recommendedName>
</protein>
<dbReference type="CDD" id="cd01650">
    <property type="entry name" value="RT_nLTR_like"/>
    <property type="match status" value="1"/>
</dbReference>
<feature type="region of interest" description="Disordered" evidence="1">
    <location>
        <begin position="332"/>
        <end position="364"/>
    </location>
</feature>
<dbReference type="Gene3D" id="3.80.10.10">
    <property type="entry name" value="Ribonuclease Inhibitor"/>
    <property type="match status" value="2"/>
</dbReference>
<dbReference type="InterPro" id="IPR012337">
    <property type="entry name" value="RNaseH-like_sf"/>
</dbReference>
<dbReference type="InterPro" id="IPR036691">
    <property type="entry name" value="Endo/exonu/phosph_ase_sf"/>
</dbReference>
<dbReference type="InterPro" id="IPR001611">
    <property type="entry name" value="Leu-rich_rpt"/>
</dbReference>
<reference evidence="5" key="1">
    <citation type="submission" date="2025-08" db="UniProtKB">
        <authorList>
            <consortium name="RefSeq"/>
        </authorList>
    </citation>
    <scope>IDENTIFICATION</scope>
    <source>
        <tissue evidence="5">Leaves</tissue>
    </source>
</reference>
<dbReference type="SUPFAM" id="SSF52058">
    <property type="entry name" value="L domain-like"/>
    <property type="match status" value="1"/>
</dbReference>
<evidence type="ECO:0000259" key="2">
    <source>
        <dbReference type="PROSITE" id="PS50878"/>
    </source>
</evidence>
<feature type="domain" description="Reverse transcriptase" evidence="2">
    <location>
        <begin position="919"/>
        <end position="1199"/>
    </location>
</feature>
<dbReference type="GeneID" id="140011385"/>
<dbReference type="PANTHER" id="PTHR33116">
    <property type="entry name" value="REVERSE TRANSCRIPTASE ZINC-BINDING DOMAIN-CONTAINING PROTEIN-RELATED-RELATED"/>
    <property type="match status" value="1"/>
</dbReference>
<dbReference type="RefSeq" id="XP_071916275.1">
    <property type="nucleotide sequence ID" value="XM_072060174.1"/>
</dbReference>
<dbReference type="SUPFAM" id="SSF56672">
    <property type="entry name" value="DNA/RNA polymerases"/>
    <property type="match status" value="1"/>
</dbReference>
<gene>
    <name evidence="5" type="primary">LOC140011385</name>
</gene>
<dbReference type="Gene3D" id="3.30.420.10">
    <property type="entry name" value="Ribonuclease H-like superfamily/Ribonuclease H"/>
    <property type="match status" value="1"/>
</dbReference>
<dbReference type="Proteomes" id="UP001652660">
    <property type="component" value="Chromosome 7e"/>
</dbReference>
<dbReference type="CDD" id="cd06222">
    <property type="entry name" value="RNase_H_like"/>
    <property type="match status" value="1"/>
</dbReference>
<evidence type="ECO:0000256" key="1">
    <source>
        <dbReference type="SAM" id="MobiDB-lite"/>
    </source>
</evidence>
<dbReference type="Pfam" id="PF00560">
    <property type="entry name" value="LRR_1"/>
    <property type="match status" value="4"/>
</dbReference>
<evidence type="ECO:0000313" key="5">
    <source>
        <dbReference type="RefSeq" id="XP_071916275.1"/>
    </source>
</evidence>
<evidence type="ECO:0000259" key="3">
    <source>
        <dbReference type="PROSITE" id="PS50879"/>
    </source>
</evidence>
<dbReference type="Gene3D" id="3.60.10.10">
    <property type="entry name" value="Endonuclease/exonuclease/phosphatase"/>
    <property type="match status" value="1"/>
</dbReference>
<dbReference type="SUPFAM" id="SSF53098">
    <property type="entry name" value="Ribonuclease H-like"/>
    <property type="match status" value="1"/>
</dbReference>
<dbReference type="PROSITE" id="PS50879">
    <property type="entry name" value="RNASE_H_1"/>
    <property type="match status" value="1"/>
</dbReference>
<dbReference type="InterPro" id="IPR002156">
    <property type="entry name" value="RNaseH_domain"/>
</dbReference>
<dbReference type="InterPro" id="IPR043502">
    <property type="entry name" value="DNA/RNA_pol_sf"/>
</dbReference>
<dbReference type="Pfam" id="PF13456">
    <property type="entry name" value="RVT_3"/>
    <property type="match status" value="1"/>
</dbReference>
<dbReference type="InterPro" id="IPR044730">
    <property type="entry name" value="RNase_H-like_dom_plant"/>
</dbReference>
<dbReference type="InterPro" id="IPR026960">
    <property type="entry name" value="RVT-Znf"/>
</dbReference>
<dbReference type="InterPro" id="IPR032675">
    <property type="entry name" value="LRR_dom_sf"/>
</dbReference>
<dbReference type="Pfam" id="PF00078">
    <property type="entry name" value="RVT_1"/>
    <property type="match status" value="1"/>
</dbReference>
<sequence>MAALQPSAEGQGMSPTGKKSFSQLFTQPAVSKIQITQASVYKGEAAVVFSKADADRLAAPFRWALVGKFSHGRPSLETTRKFFASLNLKDQVSIGLMDYRHVLIKCTAEADFNRIWTRGVWQLSKYPMRVFRWTRDFHVHRESSLVPIWVTLPTLPIHYFDKHSLFSILSPVGRPMFLDSATAAGTRPSVARVCVEIDIAKIIVSRVWVAVEGESGFWQRIVPENMPTYCSSCFRLGHSQGECKKNLIEDGMRHHHQQQGLILQGNNVQLSHPETVRKKAVVNESQDVRITDMIHEGGKQQIAVEVAAGSNMLAEEGDKIVHNDDQLNPLLVEGDEGRQKKNPMKEDAGPIMLEEEDDASVPKDSFISKPSSIFAEGQVAAMGDETDNIVIQALSQMDGSSNAHHGEQTIMSDQLDKQQANEKPGTHLPADNSLTFEHHHMAESNALDNIYVDLRGAEDDFVSTDNAVAGNLSPRLVVPPQQQLESSSDALNIDQPQRDDREFRQMRGKGVRARFTSDRQLSSDQHISLHVQNPLLPSPIIMSFVHAKCSVEERRELWCSLLNDKPTLHPWCIGGDFNVILAPHEKCGGRPFAIAEGADFMSFMEEAGVFDVGFSGSSFTWSNNRRSRARISKRLDRFLVNGACLDLSDAIFVLHLTRHPSDHAPLKISFATRLDNKPRPFRFLNVWTSKPELLEVIRQAWNQNVDGSPLRILCSKLLTTRRAIQSWNKQFFGNIMDTVHVAEIAVQRAEEMVDQNDSDECQIELNKAQAELRHALSIEEQFWRQKARVKWLKEGDRNSRYFHAVVKQRRVQGMIHCIKNSNGVWMDKEEDIASEAISYFNDLFTGPLDSFSDMLHLIPRMISPEDNGKLESLPTIEEVYQVVKSMDEESAAGPDGFTGKFFIFAWEVIKQDIHNAILSFFCGAELPRFITSTSIVLIPKMSNPQEFSHFRPISLCNFFNKLLSRILADRLAGMLPRIISPQQTGFVKGRNITENFLLAQEVVSGIGKRNRGGNVAMKLDMSKAYDRVAWGHIINVLRSFGFGEIFIDMVWRLLSNVWFSIIINGSSHGFFKSMRGLRQGDPLSPALFIIGAEVLSRGLNNLALQSGFLSFKVPYGCPDITHLAFADDILIFANGSALSLRAIMQVLEAYQRCSGQLINVQKSCYLVHPMLSTARRRVIHRITKFSYKPFPIYYLGFPLYFGRCKSSYFGGVCQSIIGRIQSWKSRLLSFGGKIVLIKHVLESMPVHLMSASVIPGKVFKIIEKTCSSFLWGSSLNESKFHWIRWSQLCYPVDEGGVGFRRLQDVYTAFSSKLWWNFRTRSSLWETFMKAKYCRGLHPCQVELKNKDSSIWRRMVNVSRQVEFSMLWVAKEGACHFWYDNWLGCGALFLQVPVNLELSFHNFINNGHWDVNLLYHTIPKEYVSYILQQPIPEEGSEVEVFWMPTTSGKFSIHSAFQDIRQTRNKSMVFASIWHPRIPFKVSFFMFRLLRGRIPIPDRLCELGFHLPSKCFCCPSASEESIEHLFSNGHTASVVWSYFGGLCGLSPGTSLRSRIVGWWLRSYDSELRRIMGRIIPTIICWQIWKARNKAMFEGAQMRSSAICQAIFLEIQSMVGIHFKQAIRSQSFRQLYDLPNFTVGRVAFKVIRWESKESGRFILNTDGCSKGNPGLGGGGGVLRDSTGLPLFGFSAYFGQTTSLHAEVRALLIGLQTCIQRGFGNICIQSDSLALVRIILRQIQCPWQITREVRQIRHFLEDATCLSHCYREANTVADALSNEGVSHPQQQVRDLRDNFFNGPIPREFGTSPALEYLYLDDNFLCEGIPDELGNISSLIELSVTNNQLSGQLPQQLGNLSNLDSLYLENNLFSGKLPPSLESLKNLVIFIIQGNDFSGRIPDFISKWQNLQELDLRGNNFEAPIPDAVSNMTNLIKLAMNDIVGADGHSFPRIPNYGSLQSLTLRKCSLTGPIPDHIWKLKSLTYL</sequence>
<feature type="domain" description="RNase H type-1" evidence="3">
    <location>
        <begin position="1650"/>
        <end position="1778"/>
    </location>
</feature>
<evidence type="ECO:0008006" key="6">
    <source>
        <dbReference type="Google" id="ProtNLM"/>
    </source>
</evidence>
<evidence type="ECO:0000313" key="4">
    <source>
        <dbReference type="Proteomes" id="UP001652660"/>
    </source>
</evidence>
<proteinExistence type="predicted"/>
<keyword evidence="4" id="KW-1185">Reference proteome</keyword>
<dbReference type="PROSITE" id="PS50878">
    <property type="entry name" value="RT_POL"/>
    <property type="match status" value="1"/>
</dbReference>
<dbReference type="Pfam" id="PF13966">
    <property type="entry name" value="zf-RVT"/>
    <property type="match status" value="1"/>
</dbReference>
<dbReference type="InterPro" id="IPR025558">
    <property type="entry name" value="DUF4283"/>
</dbReference>
<accession>A0ABM4V9R5</accession>
<name>A0ABM4V9R5_COFAR</name>